<dbReference type="Proteomes" id="UP000887565">
    <property type="component" value="Unplaced"/>
</dbReference>
<feature type="compositionally biased region" description="Low complexity" evidence="1">
    <location>
        <begin position="71"/>
        <end position="82"/>
    </location>
</feature>
<evidence type="ECO:0000313" key="2">
    <source>
        <dbReference type="Proteomes" id="UP000887565"/>
    </source>
</evidence>
<evidence type="ECO:0000313" key="3">
    <source>
        <dbReference type="WBParaSite" id="nRc.2.0.1.t24726-RA"/>
    </source>
</evidence>
<keyword evidence="2" id="KW-1185">Reference proteome</keyword>
<feature type="region of interest" description="Disordered" evidence="1">
    <location>
        <begin position="52"/>
        <end position="82"/>
    </location>
</feature>
<sequence>MLPKTLLKILADSDQVGNDSVYRALIKYIGHLARKAKRKFMVYYHRWRERREEMKAKKQDPKQRCSDASRNNNNTILTNKNNNVVKKGRKTVSTKPKDANVDESAEAKVKVQSLMSNGLF</sequence>
<proteinExistence type="predicted"/>
<protein>
    <submittedName>
        <fullName evidence="3">Uncharacterized protein</fullName>
    </submittedName>
</protein>
<accession>A0A915JE13</accession>
<name>A0A915JE13_ROMCU</name>
<evidence type="ECO:0000256" key="1">
    <source>
        <dbReference type="SAM" id="MobiDB-lite"/>
    </source>
</evidence>
<dbReference type="AlphaFoldDB" id="A0A915JE13"/>
<organism evidence="2 3">
    <name type="scientific">Romanomermis culicivorax</name>
    <name type="common">Nematode worm</name>
    <dbReference type="NCBI Taxonomy" id="13658"/>
    <lineage>
        <taxon>Eukaryota</taxon>
        <taxon>Metazoa</taxon>
        <taxon>Ecdysozoa</taxon>
        <taxon>Nematoda</taxon>
        <taxon>Enoplea</taxon>
        <taxon>Dorylaimia</taxon>
        <taxon>Mermithida</taxon>
        <taxon>Mermithoidea</taxon>
        <taxon>Mermithidae</taxon>
        <taxon>Romanomermis</taxon>
    </lineage>
</organism>
<dbReference type="WBParaSite" id="nRc.2.0.1.t24726-RA">
    <property type="protein sequence ID" value="nRc.2.0.1.t24726-RA"/>
    <property type="gene ID" value="nRc.2.0.1.g24726"/>
</dbReference>
<reference evidence="3" key="1">
    <citation type="submission" date="2022-11" db="UniProtKB">
        <authorList>
            <consortium name="WormBaseParasite"/>
        </authorList>
    </citation>
    <scope>IDENTIFICATION</scope>
</reference>
<feature type="compositionally biased region" description="Basic and acidic residues" evidence="1">
    <location>
        <begin position="52"/>
        <end position="67"/>
    </location>
</feature>